<keyword evidence="2" id="KW-0472">Membrane</keyword>
<reference evidence="3 5" key="1">
    <citation type="submission" date="2016-02" db="EMBL/GenBank/DDBJ databases">
        <title>Draft genome sequence of Acidibacillus ferrooxidans SLC66.</title>
        <authorList>
            <person name="Oliveira G."/>
            <person name="Nancucheo I."/>
            <person name="Dall'Agnol H."/>
            <person name="Johnson B."/>
            <person name="Oliveira R."/>
            <person name="Nunes G.L."/>
            <person name="Tzotzos G."/>
            <person name="Orellana S.C."/>
            <person name="Salim A.C."/>
            <person name="Araujo F.M."/>
        </authorList>
    </citation>
    <scope>NUCLEOTIDE SEQUENCE [LARGE SCALE GENOMIC DNA]</scope>
    <source>
        <strain evidence="3 5">SLC66</strain>
    </source>
</reference>
<comment type="caution">
    <text evidence="3">The sequence shown here is derived from an EMBL/GenBank/DDBJ whole genome shotgun (WGS) entry which is preliminary data.</text>
</comment>
<feature type="compositionally biased region" description="Basic and acidic residues" evidence="1">
    <location>
        <begin position="65"/>
        <end position="81"/>
    </location>
</feature>
<evidence type="ECO:0000313" key="6">
    <source>
        <dbReference type="Proteomes" id="UP000190229"/>
    </source>
</evidence>
<dbReference type="EMBL" id="LSUQ01000034">
    <property type="protein sequence ID" value="OAG93450.1"/>
    <property type="molecule type" value="Genomic_DNA"/>
</dbReference>
<dbReference type="Proteomes" id="UP000077421">
    <property type="component" value="Unassembled WGS sequence"/>
</dbReference>
<name>A0A161QF93_9BACL</name>
<dbReference type="Proteomes" id="UP000190229">
    <property type="component" value="Unassembled WGS sequence"/>
</dbReference>
<gene>
    <name evidence="3" type="ORF">AYW79_10485</name>
    <name evidence="4" type="ORF">B2M26_03540</name>
</gene>
<protein>
    <submittedName>
        <fullName evidence="3">Uncharacterized protein</fullName>
    </submittedName>
</protein>
<evidence type="ECO:0000313" key="5">
    <source>
        <dbReference type="Proteomes" id="UP000077421"/>
    </source>
</evidence>
<keyword evidence="2" id="KW-0812">Transmembrane</keyword>
<evidence type="ECO:0000256" key="1">
    <source>
        <dbReference type="SAM" id="MobiDB-lite"/>
    </source>
</evidence>
<reference evidence="4 6" key="2">
    <citation type="submission" date="2017-02" db="EMBL/GenBank/DDBJ databases">
        <title>Draft genome of Acidibacillus ferrooxidans Huett2.</title>
        <authorList>
            <person name="Schopf S."/>
        </authorList>
    </citation>
    <scope>NUCLEOTIDE SEQUENCE [LARGE SCALE GENOMIC DNA]</scope>
    <source>
        <strain evidence="4 6">Huett2</strain>
    </source>
</reference>
<feature type="transmembrane region" description="Helical" evidence="2">
    <location>
        <begin position="6"/>
        <end position="27"/>
    </location>
</feature>
<dbReference type="EMBL" id="MWPS01000008">
    <property type="protein sequence ID" value="OPG17081.1"/>
    <property type="molecule type" value="Genomic_DNA"/>
</dbReference>
<dbReference type="OrthoDB" id="9942837at2"/>
<proteinExistence type="predicted"/>
<accession>A0A161QF93</accession>
<evidence type="ECO:0000313" key="3">
    <source>
        <dbReference type="EMBL" id="OAG93450.1"/>
    </source>
</evidence>
<dbReference type="RefSeq" id="WP_067565367.1">
    <property type="nucleotide sequence ID" value="NZ_LSUQ01000034.1"/>
</dbReference>
<dbReference type="AlphaFoldDB" id="A0A161QF93"/>
<sequence length="302" mass="33180">MSGSMLYFVIGIVVIVLVAVILIVWSIRQIRRGETPREASKRQTLSSLDADGIADGPAQNNSSSVREEPLSHPHEHAEQRDAREVLRALRASQEDAHERLDVVHEDIEQASPMILLQQDVDASFAALSEDHVLGLSVLSQASESALVGDESTHRENEPARAVSEMIEEPPLPAIDLRAYLAERLAHPSVLGFMIIDENGTISASDQTYDPELSELFGTLVADAKRTADTVGLASRQEVIVRGEEGLIYLLPLAQLEVAQRPLVEDERFLVVFLDPQEGSLDDVTRGFLRSDATDERVAKHAL</sequence>
<feature type="region of interest" description="Disordered" evidence="1">
    <location>
        <begin position="36"/>
        <end position="81"/>
    </location>
</feature>
<dbReference type="STRING" id="1765683.B2M26_03540"/>
<keyword evidence="2" id="KW-1133">Transmembrane helix</keyword>
<evidence type="ECO:0000256" key="2">
    <source>
        <dbReference type="SAM" id="Phobius"/>
    </source>
</evidence>
<organism evidence="3 5">
    <name type="scientific">Ferroacidibacillus organovorans</name>
    <dbReference type="NCBI Taxonomy" id="1765683"/>
    <lineage>
        <taxon>Bacteria</taxon>
        <taxon>Bacillati</taxon>
        <taxon>Bacillota</taxon>
        <taxon>Bacilli</taxon>
        <taxon>Bacillales</taxon>
        <taxon>Alicyclobacillaceae</taxon>
        <taxon>Ferroacidibacillus</taxon>
    </lineage>
</organism>
<evidence type="ECO:0000313" key="4">
    <source>
        <dbReference type="EMBL" id="OPG17081.1"/>
    </source>
</evidence>
<keyword evidence="6" id="KW-1185">Reference proteome</keyword>